<keyword evidence="1" id="KW-0732">Signal</keyword>
<feature type="signal peptide" evidence="1">
    <location>
        <begin position="1"/>
        <end position="23"/>
    </location>
</feature>
<evidence type="ECO:0000256" key="1">
    <source>
        <dbReference type="SAM" id="SignalP"/>
    </source>
</evidence>
<organism evidence="2 3">
    <name type="scientific">Streptomyces galbus</name>
    <dbReference type="NCBI Taxonomy" id="33898"/>
    <lineage>
        <taxon>Bacteria</taxon>
        <taxon>Bacillati</taxon>
        <taxon>Actinomycetota</taxon>
        <taxon>Actinomycetes</taxon>
        <taxon>Kitasatosporales</taxon>
        <taxon>Streptomycetaceae</taxon>
        <taxon>Streptomyces</taxon>
    </lineage>
</organism>
<dbReference type="EMBL" id="SZPR01000012">
    <property type="protein sequence ID" value="TKT08780.1"/>
    <property type="molecule type" value="Genomic_DNA"/>
</dbReference>
<comment type="caution">
    <text evidence="2">The sequence shown here is derived from an EMBL/GenBank/DDBJ whole genome shotgun (WGS) entry which is preliminary data.</text>
</comment>
<sequence>MIRNIACVSVMATAVLAAPAVSAAQAAPLPRPSAGAPGAALLNNLLGSLEIGHPATSPQTLLPSGLLGK</sequence>
<protein>
    <recommendedName>
        <fullName evidence="4">ATP-binding protein</fullName>
    </recommendedName>
</protein>
<feature type="chain" id="PRO_5038989650" description="ATP-binding protein" evidence="1">
    <location>
        <begin position="24"/>
        <end position="69"/>
    </location>
</feature>
<gene>
    <name evidence="2" type="ORF">E4U92_14215</name>
</gene>
<evidence type="ECO:0008006" key="4">
    <source>
        <dbReference type="Google" id="ProtNLM"/>
    </source>
</evidence>
<reference evidence="2 3" key="1">
    <citation type="submission" date="2019-04" db="EMBL/GenBank/DDBJ databases">
        <title>Streptomyces lasaliensis sp.nov., an Actinomycete isolated from soil which produces the polyether antibiotic lasalocid.</title>
        <authorList>
            <person name="Erwin G."/>
            <person name="Haber C."/>
        </authorList>
    </citation>
    <scope>NUCLEOTIDE SEQUENCE [LARGE SCALE GENOMIC DNA]</scope>
    <source>
        <strain evidence="2 3">DSM 40089</strain>
    </source>
</reference>
<dbReference type="Proteomes" id="UP000308632">
    <property type="component" value="Unassembled WGS sequence"/>
</dbReference>
<proteinExistence type="predicted"/>
<dbReference type="AlphaFoldDB" id="A0A4U5X222"/>
<name>A0A4U5X222_STRGB</name>
<accession>A0A4U5X222</accession>
<evidence type="ECO:0000313" key="3">
    <source>
        <dbReference type="Proteomes" id="UP000308632"/>
    </source>
</evidence>
<evidence type="ECO:0000313" key="2">
    <source>
        <dbReference type="EMBL" id="TKT08780.1"/>
    </source>
</evidence>